<comment type="catalytic activity">
    <reaction evidence="8">
        <text>L-seryl-[protein] + ATP = O-phospho-L-seryl-[protein] + ADP + H(+)</text>
        <dbReference type="Rhea" id="RHEA:17989"/>
        <dbReference type="Rhea" id="RHEA-COMP:9863"/>
        <dbReference type="Rhea" id="RHEA-COMP:11604"/>
        <dbReference type="ChEBI" id="CHEBI:15378"/>
        <dbReference type="ChEBI" id="CHEBI:29999"/>
        <dbReference type="ChEBI" id="CHEBI:30616"/>
        <dbReference type="ChEBI" id="CHEBI:83421"/>
        <dbReference type="ChEBI" id="CHEBI:456216"/>
        <dbReference type="EC" id="2.7.11.1"/>
    </reaction>
</comment>
<dbReference type="PANTHER" id="PTHR47634">
    <property type="entry name" value="PROTEIN KINASE DOMAIN-CONTAINING PROTEIN-RELATED"/>
    <property type="match status" value="1"/>
</dbReference>
<dbReference type="GO" id="GO:0005524">
    <property type="term" value="F:ATP binding"/>
    <property type="evidence" value="ECO:0007669"/>
    <property type="project" value="UniProtKB-KW"/>
</dbReference>
<keyword evidence="4" id="KW-0547">Nucleotide-binding</keyword>
<keyword evidence="6" id="KW-0067">ATP-binding</keyword>
<feature type="domain" description="Protein kinase" evidence="9">
    <location>
        <begin position="38"/>
        <end position="407"/>
    </location>
</feature>
<dbReference type="Gene3D" id="3.30.200.20">
    <property type="entry name" value="Phosphorylase Kinase, domain 1"/>
    <property type="match status" value="1"/>
</dbReference>
<comment type="catalytic activity">
    <reaction evidence="7">
        <text>L-threonyl-[protein] + ATP = O-phospho-L-threonyl-[protein] + ADP + H(+)</text>
        <dbReference type="Rhea" id="RHEA:46608"/>
        <dbReference type="Rhea" id="RHEA-COMP:11060"/>
        <dbReference type="Rhea" id="RHEA-COMP:11605"/>
        <dbReference type="ChEBI" id="CHEBI:15378"/>
        <dbReference type="ChEBI" id="CHEBI:30013"/>
        <dbReference type="ChEBI" id="CHEBI:30616"/>
        <dbReference type="ChEBI" id="CHEBI:61977"/>
        <dbReference type="ChEBI" id="CHEBI:456216"/>
        <dbReference type="EC" id="2.7.11.1"/>
    </reaction>
</comment>
<dbReference type="GO" id="GO:0000245">
    <property type="term" value="P:spliceosomal complex assembly"/>
    <property type="evidence" value="ECO:0007669"/>
    <property type="project" value="TreeGrafter"/>
</dbReference>
<reference evidence="10" key="2">
    <citation type="submission" date="2023-05" db="EMBL/GenBank/DDBJ databases">
        <authorList>
            <consortium name="Lawrence Berkeley National Laboratory"/>
            <person name="Steindorff A."/>
            <person name="Hensen N."/>
            <person name="Bonometti L."/>
            <person name="Westerberg I."/>
            <person name="Brannstrom I.O."/>
            <person name="Guillou S."/>
            <person name="Cros-Aarteil S."/>
            <person name="Calhoun S."/>
            <person name="Haridas S."/>
            <person name="Kuo A."/>
            <person name="Mondo S."/>
            <person name="Pangilinan J."/>
            <person name="Riley R."/>
            <person name="Labutti K."/>
            <person name="Andreopoulos B."/>
            <person name="Lipzen A."/>
            <person name="Chen C."/>
            <person name="Yanf M."/>
            <person name="Daum C."/>
            <person name="Ng V."/>
            <person name="Clum A."/>
            <person name="Ohm R."/>
            <person name="Martin F."/>
            <person name="Silar P."/>
            <person name="Natvig D."/>
            <person name="Lalanne C."/>
            <person name="Gautier V."/>
            <person name="Ament-Velasquez S.L."/>
            <person name="Kruys A."/>
            <person name="Hutchinson M.I."/>
            <person name="Powell A.J."/>
            <person name="Barry K."/>
            <person name="Miller A.N."/>
            <person name="Grigoriev I.V."/>
            <person name="Debuchy R."/>
            <person name="Gladieux P."/>
            <person name="Thoren M.H."/>
            <person name="Johannesson H."/>
        </authorList>
    </citation>
    <scope>NUCLEOTIDE SEQUENCE</scope>
    <source>
        <strain evidence="10">CBS 103.79</strain>
    </source>
</reference>
<keyword evidence="3" id="KW-0808">Transferase</keyword>
<evidence type="ECO:0000256" key="5">
    <source>
        <dbReference type="ARBA" id="ARBA00022777"/>
    </source>
</evidence>
<protein>
    <recommendedName>
        <fullName evidence="1">non-specific serine/threonine protein kinase</fullName>
        <ecNumber evidence="1">2.7.11.1</ecNumber>
    </recommendedName>
</protein>
<keyword evidence="11" id="KW-1185">Reference proteome</keyword>
<evidence type="ECO:0000313" key="11">
    <source>
        <dbReference type="Proteomes" id="UP001303889"/>
    </source>
</evidence>
<evidence type="ECO:0000256" key="7">
    <source>
        <dbReference type="ARBA" id="ARBA00047899"/>
    </source>
</evidence>
<dbReference type="InterPro" id="IPR011009">
    <property type="entry name" value="Kinase-like_dom_sf"/>
</dbReference>
<evidence type="ECO:0000256" key="6">
    <source>
        <dbReference type="ARBA" id="ARBA00022840"/>
    </source>
</evidence>
<dbReference type="SMART" id="SM00220">
    <property type="entry name" value="S_TKc"/>
    <property type="match status" value="1"/>
</dbReference>
<dbReference type="GO" id="GO:0050684">
    <property type="term" value="P:regulation of mRNA processing"/>
    <property type="evidence" value="ECO:0007669"/>
    <property type="project" value="TreeGrafter"/>
</dbReference>
<keyword evidence="2" id="KW-0723">Serine/threonine-protein kinase</keyword>
<evidence type="ECO:0000313" key="10">
    <source>
        <dbReference type="EMBL" id="KAK3897043.1"/>
    </source>
</evidence>
<proteinExistence type="predicted"/>
<keyword evidence="5 10" id="KW-0418">Kinase</keyword>
<dbReference type="EC" id="2.7.11.1" evidence="1"/>
<evidence type="ECO:0000256" key="8">
    <source>
        <dbReference type="ARBA" id="ARBA00048679"/>
    </source>
</evidence>
<dbReference type="InterPro" id="IPR051334">
    <property type="entry name" value="SRPK"/>
</dbReference>
<dbReference type="EMBL" id="MU856295">
    <property type="protein sequence ID" value="KAK3897043.1"/>
    <property type="molecule type" value="Genomic_DNA"/>
</dbReference>
<gene>
    <name evidence="10" type="ORF">C8A05DRAFT_20112</name>
</gene>
<evidence type="ECO:0000256" key="2">
    <source>
        <dbReference type="ARBA" id="ARBA00022527"/>
    </source>
</evidence>
<dbReference type="Gene3D" id="1.10.510.10">
    <property type="entry name" value="Transferase(Phosphotransferase) domain 1"/>
    <property type="match status" value="1"/>
</dbReference>
<dbReference type="InterPro" id="IPR000719">
    <property type="entry name" value="Prot_kinase_dom"/>
</dbReference>
<name>A0AAN6MBM8_9PEZI</name>
<evidence type="ECO:0000259" key="9">
    <source>
        <dbReference type="PROSITE" id="PS50011"/>
    </source>
</evidence>
<evidence type="ECO:0000256" key="3">
    <source>
        <dbReference type="ARBA" id="ARBA00022679"/>
    </source>
</evidence>
<dbReference type="PROSITE" id="PS50011">
    <property type="entry name" value="PROTEIN_KINASE_DOM"/>
    <property type="match status" value="1"/>
</dbReference>
<dbReference type="PANTHER" id="PTHR47634:SF9">
    <property type="entry name" value="PROTEIN KINASE DOMAIN-CONTAINING PROTEIN-RELATED"/>
    <property type="match status" value="1"/>
</dbReference>
<reference evidence="10" key="1">
    <citation type="journal article" date="2023" name="Mol. Phylogenet. Evol.">
        <title>Genome-scale phylogeny and comparative genomics of the fungal order Sordariales.</title>
        <authorList>
            <person name="Hensen N."/>
            <person name="Bonometti L."/>
            <person name="Westerberg I."/>
            <person name="Brannstrom I.O."/>
            <person name="Guillou S."/>
            <person name="Cros-Aarteil S."/>
            <person name="Calhoun S."/>
            <person name="Haridas S."/>
            <person name="Kuo A."/>
            <person name="Mondo S."/>
            <person name="Pangilinan J."/>
            <person name="Riley R."/>
            <person name="LaButti K."/>
            <person name="Andreopoulos B."/>
            <person name="Lipzen A."/>
            <person name="Chen C."/>
            <person name="Yan M."/>
            <person name="Daum C."/>
            <person name="Ng V."/>
            <person name="Clum A."/>
            <person name="Steindorff A."/>
            <person name="Ohm R.A."/>
            <person name="Martin F."/>
            <person name="Silar P."/>
            <person name="Natvig D.O."/>
            <person name="Lalanne C."/>
            <person name="Gautier V."/>
            <person name="Ament-Velasquez S.L."/>
            <person name="Kruys A."/>
            <person name="Hutchinson M.I."/>
            <person name="Powell A.J."/>
            <person name="Barry K."/>
            <person name="Miller A.N."/>
            <person name="Grigoriev I.V."/>
            <person name="Debuchy R."/>
            <person name="Gladieux P."/>
            <person name="Hiltunen Thoren M."/>
            <person name="Johannesson H."/>
        </authorList>
    </citation>
    <scope>NUCLEOTIDE SEQUENCE</scope>
    <source>
        <strain evidence="10">CBS 103.79</strain>
    </source>
</reference>
<comment type="caution">
    <text evidence="10">The sequence shown here is derived from an EMBL/GenBank/DDBJ whole genome shotgun (WGS) entry which is preliminary data.</text>
</comment>
<evidence type="ECO:0000256" key="4">
    <source>
        <dbReference type="ARBA" id="ARBA00022741"/>
    </source>
</evidence>
<sequence length="410" mass="46023">MINPRDYKIGVPAEDLGEYCPGGFHPILLNDRLHDGRYEIVHKLGFGSFSTVWLARDHREQRIVTIKVVAASKSDETARELGILSTLKERGGPAHPGHKHVSHLIESFYHEGPNGRHLCVVLGLLGPQLSSILDDCPEYRLDGTLARSVSRQLLLAVDYLHSRGIVHGDIHLGNVLLCLSDFDEASLEALFEVSRVDLGPPQIGNVERRDGMPLEPGIPEYLVEPAKYNVEVDEETCEIQLIDFGESTYGPIAFFIADPPKLITTPMPLHPPELVFQHPLTNAVDIWNLGCTTYELVIGRTPFEVHFAEDQGLIPQFIKVLGGLPQQWIEEAIQAGIFKERPDDSSNEFSRPLEEQIRRSYFGDRDTENLDLTQANLDVLGRYLRRLLVVDPAQRAVARDLLDDPWVMGR</sequence>
<accession>A0AAN6MBM8</accession>
<dbReference type="Pfam" id="PF00069">
    <property type="entry name" value="Pkinase"/>
    <property type="match status" value="2"/>
</dbReference>
<dbReference type="GO" id="GO:0004674">
    <property type="term" value="F:protein serine/threonine kinase activity"/>
    <property type="evidence" value="ECO:0007669"/>
    <property type="project" value="UniProtKB-KW"/>
</dbReference>
<organism evidence="10 11">
    <name type="scientific">Staphylotrichum tortipilum</name>
    <dbReference type="NCBI Taxonomy" id="2831512"/>
    <lineage>
        <taxon>Eukaryota</taxon>
        <taxon>Fungi</taxon>
        <taxon>Dikarya</taxon>
        <taxon>Ascomycota</taxon>
        <taxon>Pezizomycotina</taxon>
        <taxon>Sordariomycetes</taxon>
        <taxon>Sordariomycetidae</taxon>
        <taxon>Sordariales</taxon>
        <taxon>Chaetomiaceae</taxon>
        <taxon>Staphylotrichum</taxon>
    </lineage>
</organism>
<dbReference type="SUPFAM" id="SSF56112">
    <property type="entry name" value="Protein kinase-like (PK-like)"/>
    <property type="match status" value="1"/>
</dbReference>
<dbReference type="AlphaFoldDB" id="A0AAN6MBM8"/>
<dbReference type="Proteomes" id="UP001303889">
    <property type="component" value="Unassembled WGS sequence"/>
</dbReference>
<evidence type="ECO:0000256" key="1">
    <source>
        <dbReference type="ARBA" id="ARBA00012513"/>
    </source>
</evidence>